<sequence length="251" mass="27411">MIIIVSPAKKLNEERARGLAQTVPRFLDEAAELAAVAREWSEDEIAKLMGISATLAKLNKERFQAWNGDGTCAAGLMFDGDVYKELEPATFDDVTRRAAQRRLRILSGLYGLLRPTDAIEAYRLEMGRKTPGHPAGTLYGFWGDKIAAAIVEEAREQGVDSVLNLASEEYAKAVPPKALGDLTLISPRFEEERGGSRKVIGIAAKRARGAMARWVLENGITEADDLKGFTVGGYAFDADVSTPQRPIFVRG</sequence>
<protein>
    <recommendedName>
        <fullName evidence="1">UPF0246 protein K529_012870</fullName>
    </recommendedName>
</protein>
<evidence type="ECO:0000313" key="3">
    <source>
        <dbReference type="Proteomes" id="UP000013243"/>
    </source>
</evidence>
<reference evidence="2 3" key="1">
    <citation type="journal article" date="2016" name="ISME J.">
        <title>Global occurrence and heterogeneity of the Roseobacter-clade species Ruegeria mobilis.</title>
        <authorList>
            <person name="Sonnenschein E."/>
            <person name="Gram L."/>
        </authorList>
    </citation>
    <scope>NUCLEOTIDE SEQUENCE [LARGE SCALE GENOMIC DNA]</scope>
    <source>
        <strain evidence="2 3">F1926</strain>
    </source>
</reference>
<accession>A0A1B1A504</accession>
<evidence type="ECO:0000256" key="1">
    <source>
        <dbReference type="HAMAP-Rule" id="MF_00652"/>
    </source>
</evidence>
<dbReference type="Pfam" id="PF03883">
    <property type="entry name" value="H2O2_YaaD"/>
    <property type="match status" value="1"/>
</dbReference>
<dbReference type="GO" id="GO:0005829">
    <property type="term" value="C:cytosol"/>
    <property type="evidence" value="ECO:0007669"/>
    <property type="project" value="TreeGrafter"/>
</dbReference>
<dbReference type="EMBL" id="CP015230">
    <property type="protein sequence ID" value="ANP41664.1"/>
    <property type="molecule type" value="Genomic_DNA"/>
</dbReference>
<dbReference type="PANTHER" id="PTHR30283">
    <property type="entry name" value="PEROXIDE STRESS RESPONSE PROTEIN YAAA"/>
    <property type="match status" value="1"/>
</dbReference>
<dbReference type="STRING" id="1265309.K529_012870"/>
<organism evidence="2 3">
    <name type="scientific">Tritonibacter mobilis F1926</name>
    <dbReference type="NCBI Taxonomy" id="1265309"/>
    <lineage>
        <taxon>Bacteria</taxon>
        <taxon>Pseudomonadati</taxon>
        <taxon>Pseudomonadota</taxon>
        <taxon>Alphaproteobacteria</taxon>
        <taxon>Rhodobacterales</taxon>
        <taxon>Paracoccaceae</taxon>
        <taxon>Tritonibacter</taxon>
    </lineage>
</organism>
<dbReference type="GeneID" id="28250742"/>
<comment type="similarity">
    <text evidence="1">Belongs to the UPF0246 family.</text>
</comment>
<dbReference type="Proteomes" id="UP000013243">
    <property type="component" value="Chromosome"/>
</dbReference>
<dbReference type="GO" id="GO:0033194">
    <property type="term" value="P:response to hydroperoxide"/>
    <property type="evidence" value="ECO:0007669"/>
    <property type="project" value="TreeGrafter"/>
</dbReference>
<dbReference type="PANTHER" id="PTHR30283:SF4">
    <property type="entry name" value="PEROXIDE STRESS RESISTANCE PROTEIN YAAA"/>
    <property type="match status" value="1"/>
</dbReference>
<name>A0A1B1A504_9RHOB</name>
<evidence type="ECO:0000313" key="2">
    <source>
        <dbReference type="EMBL" id="ANP41664.1"/>
    </source>
</evidence>
<dbReference type="AlphaFoldDB" id="A0A1B1A504"/>
<dbReference type="InterPro" id="IPR005583">
    <property type="entry name" value="YaaA"/>
</dbReference>
<dbReference type="KEGG" id="rmb:K529_012870"/>
<proteinExistence type="inferred from homology"/>
<dbReference type="RefSeq" id="WP_005637681.1">
    <property type="nucleotide sequence ID" value="NZ_CP015230.1"/>
</dbReference>
<gene>
    <name evidence="2" type="ORF">K529_012870</name>
</gene>
<dbReference type="OrthoDB" id="9777133at2"/>
<dbReference type="HAMAP" id="MF_00652">
    <property type="entry name" value="UPF0246"/>
    <property type="match status" value="1"/>
</dbReference>